<dbReference type="RefSeq" id="WP_216324215.1">
    <property type="nucleotide sequence ID" value="NZ_JAHKRT010000005.1"/>
</dbReference>
<sequence>MRKITFLTLCAAAACAAQPAGAQNVVKNGDFERVNMPRLELENVEVPNSGTRADSDMLPGWKTAHVADASPRGIAFLFTKPGGNVTYGGTNDESCPDCKNSNMNSAATFADHGNFVALEKSSGISQFLTDLTEGIYSLSFDYGGAQMNTVNSGAGFSYTLSAFWGDDLVGTVSGRNDDGSFTGWSSFSTDVTCDAACAANGILLRFVASLAGGPPVVLLDNVAVTGGAVPEPATWATMLLGFGVAGGVMRSGRRRAAIAAAA</sequence>
<keyword evidence="1" id="KW-0732">Signal</keyword>
<dbReference type="EMBL" id="JAHKRT010000005">
    <property type="protein sequence ID" value="MBU3078261.1"/>
    <property type="molecule type" value="Genomic_DNA"/>
</dbReference>
<dbReference type="Pfam" id="PF07589">
    <property type="entry name" value="PEP-CTERM"/>
    <property type="match status" value="1"/>
</dbReference>
<evidence type="ECO:0000313" key="4">
    <source>
        <dbReference type="Proteomes" id="UP000776276"/>
    </source>
</evidence>
<evidence type="ECO:0000256" key="1">
    <source>
        <dbReference type="SAM" id="SignalP"/>
    </source>
</evidence>
<organism evidence="3 4">
    <name type="scientific">Sphingomonas quercus</name>
    <dbReference type="NCBI Taxonomy" id="2842451"/>
    <lineage>
        <taxon>Bacteria</taxon>
        <taxon>Pseudomonadati</taxon>
        <taxon>Pseudomonadota</taxon>
        <taxon>Alphaproteobacteria</taxon>
        <taxon>Sphingomonadales</taxon>
        <taxon>Sphingomonadaceae</taxon>
        <taxon>Sphingomonas</taxon>
    </lineage>
</organism>
<dbReference type="Proteomes" id="UP000776276">
    <property type="component" value="Unassembled WGS sequence"/>
</dbReference>
<keyword evidence="4" id="KW-1185">Reference proteome</keyword>
<comment type="caution">
    <text evidence="3">The sequence shown here is derived from an EMBL/GenBank/DDBJ whole genome shotgun (WGS) entry which is preliminary data.</text>
</comment>
<evidence type="ECO:0000313" key="3">
    <source>
        <dbReference type="EMBL" id="MBU3078261.1"/>
    </source>
</evidence>
<protein>
    <submittedName>
        <fullName evidence="3">PEPxxWA-CTERM sorting domain-containing protein</fullName>
    </submittedName>
</protein>
<name>A0ABS6BLH3_9SPHN</name>
<feature type="domain" description="Ice-binding protein C-terminal" evidence="2">
    <location>
        <begin position="228"/>
        <end position="254"/>
    </location>
</feature>
<proteinExistence type="predicted"/>
<evidence type="ECO:0000259" key="2">
    <source>
        <dbReference type="Pfam" id="PF07589"/>
    </source>
</evidence>
<dbReference type="InterPro" id="IPR013424">
    <property type="entry name" value="Ice-binding_C"/>
</dbReference>
<feature type="chain" id="PRO_5045128784" evidence="1">
    <location>
        <begin position="23"/>
        <end position="262"/>
    </location>
</feature>
<gene>
    <name evidence="3" type="ORF">KOF26_10310</name>
</gene>
<feature type="signal peptide" evidence="1">
    <location>
        <begin position="1"/>
        <end position="22"/>
    </location>
</feature>
<dbReference type="PROSITE" id="PS51257">
    <property type="entry name" value="PROKAR_LIPOPROTEIN"/>
    <property type="match status" value="1"/>
</dbReference>
<dbReference type="NCBIfam" id="NF035944">
    <property type="entry name" value="PEPxxWA-CTERM"/>
    <property type="match status" value="1"/>
</dbReference>
<reference evidence="3 4" key="1">
    <citation type="submission" date="2021-06" db="EMBL/GenBank/DDBJ databases">
        <title>Sphingomonas sp. XMGL2, whole genome shotgun sequencing project.</title>
        <authorList>
            <person name="Zhao G."/>
            <person name="Shen L."/>
        </authorList>
    </citation>
    <scope>NUCLEOTIDE SEQUENCE [LARGE SCALE GENOMIC DNA]</scope>
    <source>
        <strain evidence="3 4">XMGL2</strain>
    </source>
</reference>
<accession>A0ABS6BLH3</accession>